<dbReference type="Proteomes" id="UP001404104">
    <property type="component" value="Unassembled WGS sequence"/>
</dbReference>
<evidence type="ECO:0000313" key="3">
    <source>
        <dbReference type="Proteomes" id="UP001404104"/>
    </source>
</evidence>
<dbReference type="InterPro" id="IPR003754">
    <property type="entry name" value="4pyrrol_synth_uPrphyn_synth"/>
</dbReference>
<sequence>MLRPEPGNAATTARIVALGCQALSLPLFAVRPLAWTPPNPAAHDALLLTSANTLRHGGAALTTLRALPVLAVGQATAAAARAAGFRVLLTGDTGVAPLLQHAATHQIARVLHLGGRERTRTDSALLTATIAVYASETLPILPTQRAQLEGSVALLHSARAARRLAELITDRARLRIAALSPAVRDAAGSGWDAAIVARAPDDAALIAAAITLAD</sequence>
<reference evidence="2 3" key="1">
    <citation type="submission" date="2024-05" db="EMBL/GenBank/DDBJ databases">
        <authorList>
            <person name="Liu Q."/>
            <person name="Xin Y.-H."/>
        </authorList>
    </citation>
    <scope>NUCLEOTIDE SEQUENCE [LARGE SCALE GENOMIC DNA]</scope>
    <source>
        <strain evidence="2 3">CGMCC 1.15349</strain>
    </source>
</reference>
<keyword evidence="2" id="KW-0456">Lyase</keyword>
<gene>
    <name evidence="2" type="ORF">ABC969_15470</name>
</gene>
<comment type="caution">
    <text evidence="2">The sequence shown here is derived from an EMBL/GenBank/DDBJ whole genome shotgun (WGS) entry which is preliminary data.</text>
</comment>
<dbReference type="EC" id="4.2.1.75" evidence="2"/>
<keyword evidence="3" id="KW-1185">Reference proteome</keyword>
<dbReference type="Pfam" id="PF02602">
    <property type="entry name" value="HEM4"/>
    <property type="match status" value="1"/>
</dbReference>
<dbReference type="GO" id="GO:0004852">
    <property type="term" value="F:uroporphyrinogen-III synthase activity"/>
    <property type="evidence" value="ECO:0007669"/>
    <property type="project" value="UniProtKB-EC"/>
</dbReference>
<dbReference type="InterPro" id="IPR036108">
    <property type="entry name" value="4pyrrol_syn_uPrphyn_synt_sf"/>
</dbReference>
<dbReference type="Gene3D" id="3.40.50.10090">
    <property type="match status" value="1"/>
</dbReference>
<protein>
    <submittedName>
        <fullName evidence="2">Uroporphyrinogen-III synthase</fullName>
        <ecNumber evidence="2">4.2.1.75</ecNumber>
    </submittedName>
</protein>
<evidence type="ECO:0000313" key="2">
    <source>
        <dbReference type="EMBL" id="MEN2787813.1"/>
    </source>
</evidence>
<dbReference type="EMBL" id="JBDIMF010000007">
    <property type="protein sequence ID" value="MEN2787813.1"/>
    <property type="molecule type" value="Genomic_DNA"/>
</dbReference>
<feature type="domain" description="Tetrapyrrole biosynthesis uroporphyrinogen III synthase" evidence="1">
    <location>
        <begin position="11"/>
        <end position="207"/>
    </location>
</feature>
<name>A0ABU9XW64_9SPHN</name>
<evidence type="ECO:0000259" key="1">
    <source>
        <dbReference type="Pfam" id="PF02602"/>
    </source>
</evidence>
<proteinExistence type="predicted"/>
<dbReference type="SUPFAM" id="SSF69618">
    <property type="entry name" value="HemD-like"/>
    <property type="match status" value="1"/>
</dbReference>
<organism evidence="2 3">
    <name type="scientific">Sphingomonas qilianensis</name>
    <dbReference type="NCBI Taxonomy" id="1736690"/>
    <lineage>
        <taxon>Bacteria</taxon>
        <taxon>Pseudomonadati</taxon>
        <taxon>Pseudomonadota</taxon>
        <taxon>Alphaproteobacteria</taxon>
        <taxon>Sphingomonadales</taxon>
        <taxon>Sphingomonadaceae</taxon>
        <taxon>Sphingomonas</taxon>
    </lineage>
</organism>
<accession>A0ABU9XW64</accession>